<evidence type="ECO:0000259" key="15">
    <source>
        <dbReference type="Pfam" id="PF02784"/>
    </source>
</evidence>
<dbReference type="GO" id="GO:0009089">
    <property type="term" value="P:lysine biosynthetic process via diaminopimelate"/>
    <property type="evidence" value="ECO:0007669"/>
    <property type="project" value="UniProtKB-UniRule"/>
</dbReference>
<dbReference type="InterPro" id="IPR022644">
    <property type="entry name" value="De-COase2_N"/>
</dbReference>
<name>A0A7V8NTM1_9BACT</name>
<evidence type="ECO:0000256" key="11">
    <source>
        <dbReference type="ARBA" id="ARBA00074972"/>
    </source>
</evidence>
<dbReference type="EMBL" id="JACDQQ010001889">
    <property type="protein sequence ID" value="MBA0087218.1"/>
    <property type="molecule type" value="Genomic_DNA"/>
</dbReference>
<keyword evidence="4 12" id="KW-0663">Pyridoxal phosphate</keyword>
<evidence type="ECO:0000313" key="16">
    <source>
        <dbReference type="EMBL" id="MBA0087218.1"/>
    </source>
</evidence>
<comment type="pathway">
    <text evidence="8 12 14">Amino-acid biosynthesis; L-lysine biosynthesis via DAP pathway; L-lysine from DL-2,6-diaminopimelate: step 1/1.</text>
</comment>
<dbReference type="InterPro" id="IPR009006">
    <property type="entry name" value="Ala_racemase/Decarboxylase_C"/>
</dbReference>
<dbReference type="InterPro" id="IPR002986">
    <property type="entry name" value="DAP_deCOOHase_LysA"/>
</dbReference>
<evidence type="ECO:0000256" key="2">
    <source>
        <dbReference type="ARBA" id="ARBA00022605"/>
    </source>
</evidence>
<dbReference type="FunFam" id="3.20.20.10:FF:000003">
    <property type="entry name" value="Diaminopimelate decarboxylase"/>
    <property type="match status" value="1"/>
</dbReference>
<comment type="similarity">
    <text evidence="9 12">Belongs to the Orn/Lys/Arg decarboxylase class-II family. LysA subfamily.</text>
</comment>
<evidence type="ECO:0000256" key="4">
    <source>
        <dbReference type="ARBA" id="ARBA00022898"/>
    </source>
</evidence>
<dbReference type="InterPro" id="IPR029066">
    <property type="entry name" value="PLP-binding_barrel"/>
</dbReference>
<evidence type="ECO:0000256" key="7">
    <source>
        <dbReference type="ARBA" id="ARBA00050464"/>
    </source>
</evidence>
<keyword evidence="5 12" id="KW-0457">Lysine biosynthesis</keyword>
<dbReference type="FunFam" id="2.40.37.10:FF:000003">
    <property type="entry name" value="Diaminopimelate decarboxylase"/>
    <property type="match status" value="1"/>
</dbReference>
<comment type="function">
    <text evidence="12">Specifically catalyzes the decarboxylation of meso-diaminopimelate (meso-DAP) to L-lysine.</text>
</comment>
<keyword evidence="17" id="KW-1185">Reference proteome</keyword>
<evidence type="ECO:0000313" key="17">
    <source>
        <dbReference type="Proteomes" id="UP000567293"/>
    </source>
</evidence>
<evidence type="ECO:0000256" key="3">
    <source>
        <dbReference type="ARBA" id="ARBA00022793"/>
    </source>
</evidence>
<comment type="subunit">
    <text evidence="12">Homodimer.</text>
</comment>
<evidence type="ECO:0000256" key="5">
    <source>
        <dbReference type="ARBA" id="ARBA00023154"/>
    </source>
</evidence>
<dbReference type="Gene3D" id="2.40.37.10">
    <property type="entry name" value="Lyase, Ornithine Decarboxylase, Chain A, domain 1"/>
    <property type="match status" value="1"/>
</dbReference>
<comment type="caution">
    <text evidence="16">The sequence shown here is derived from an EMBL/GenBank/DDBJ whole genome shotgun (WGS) entry which is preliminary data.</text>
</comment>
<dbReference type="InterPro" id="IPR022653">
    <property type="entry name" value="De-COase2_pyr-phos_BS"/>
</dbReference>
<feature type="binding site" evidence="12">
    <location>
        <position position="342"/>
    </location>
    <ligand>
        <name>substrate</name>
    </ligand>
</feature>
<evidence type="ECO:0000256" key="12">
    <source>
        <dbReference type="HAMAP-Rule" id="MF_02120"/>
    </source>
</evidence>
<gene>
    <name evidence="12 16" type="primary">lysA</name>
    <name evidence="16" type="ORF">HRJ53_19720</name>
</gene>
<dbReference type="PROSITE" id="PS00879">
    <property type="entry name" value="ODR_DC_2_2"/>
    <property type="match status" value="1"/>
</dbReference>
<feature type="binding site" evidence="12">
    <location>
        <position position="370"/>
    </location>
    <ligand>
        <name>substrate</name>
    </ligand>
</feature>
<feature type="binding site" evidence="12">
    <location>
        <position position="311"/>
    </location>
    <ligand>
        <name>substrate</name>
    </ligand>
</feature>
<dbReference type="PANTHER" id="PTHR43727:SF2">
    <property type="entry name" value="GROUP IV DECARBOXYLASE"/>
    <property type="match status" value="1"/>
</dbReference>
<dbReference type="NCBIfam" id="TIGR01048">
    <property type="entry name" value="lysA"/>
    <property type="match status" value="1"/>
</dbReference>
<keyword evidence="6 12" id="KW-0456">Lyase</keyword>
<accession>A0A7V8NTM1</accession>
<dbReference type="PANTHER" id="PTHR43727">
    <property type="entry name" value="DIAMINOPIMELATE DECARBOXYLASE"/>
    <property type="match status" value="1"/>
</dbReference>
<dbReference type="PROSITE" id="PS00878">
    <property type="entry name" value="ODR_DC_2_1"/>
    <property type="match status" value="1"/>
</dbReference>
<organism evidence="16 17">
    <name type="scientific">Candidatus Acidiferrum panamense</name>
    <dbReference type="NCBI Taxonomy" id="2741543"/>
    <lineage>
        <taxon>Bacteria</taxon>
        <taxon>Pseudomonadati</taxon>
        <taxon>Acidobacteriota</taxon>
        <taxon>Terriglobia</taxon>
        <taxon>Candidatus Acidiferrales</taxon>
        <taxon>Candidatus Acidiferrum</taxon>
    </lineage>
</organism>
<dbReference type="PRINTS" id="PR01181">
    <property type="entry name" value="DAPDCRBXLASE"/>
</dbReference>
<dbReference type="Proteomes" id="UP000567293">
    <property type="component" value="Unassembled WGS sequence"/>
</dbReference>
<dbReference type="HAMAP" id="MF_02120">
    <property type="entry name" value="LysA"/>
    <property type="match status" value="1"/>
</dbReference>
<dbReference type="InterPro" id="IPR000183">
    <property type="entry name" value="Orn/DAP/Arg_de-COase"/>
</dbReference>
<feature type="domain" description="Orn/DAP/Arg decarboxylase 2 N-terminal" evidence="15">
    <location>
        <begin position="33"/>
        <end position="278"/>
    </location>
</feature>
<evidence type="ECO:0000256" key="10">
    <source>
        <dbReference type="ARBA" id="ARBA00066427"/>
    </source>
</evidence>
<dbReference type="Gene3D" id="3.20.20.10">
    <property type="entry name" value="Alanine racemase"/>
    <property type="match status" value="1"/>
</dbReference>
<feature type="binding site" evidence="12">
    <location>
        <position position="370"/>
    </location>
    <ligand>
        <name>pyridoxal 5'-phosphate</name>
        <dbReference type="ChEBI" id="CHEBI:597326"/>
    </ligand>
</feature>
<dbReference type="UniPathway" id="UPA00034">
    <property type="reaction ID" value="UER00027"/>
</dbReference>
<proteinExistence type="inferred from homology"/>
<evidence type="ECO:0000256" key="14">
    <source>
        <dbReference type="RuleBase" id="RU003738"/>
    </source>
</evidence>
<feature type="binding site" evidence="12">
    <location>
        <position position="275"/>
    </location>
    <ligand>
        <name>substrate</name>
    </ligand>
</feature>
<dbReference type="EC" id="4.1.1.20" evidence="10 12"/>
<comment type="catalytic activity">
    <reaction evidence="7 12 14">
        <text>meso-2,6-diaminopimelate + H(+) = L-lysine + CO2</text>
        <dbReference type="Rhea" id="RHEA:15101"/>
        <dbReference type="ChEBI" id="CHEBI:15378"/>
        <dbReference type="ChEBI" id="CHEBI:16526"/>
        <dbReference type="ChEBI" id="CHEBI:32551"/>
        <dbReference type="ChEBI" id="CHEBI:57791"/>
        <dbReference type="EC" id="4.1.1.20"/>
    </reaction>
</comment>
<evidence type="ECO:0000256" key="13">
    <source>
        <dbReference type="PIRSR" id="PIRSR600183-50"/>
    </source>
</evidence>
<dbReference type="GO" id="GO:0008836">
    <property type="term" value="F:diaminopimelate decarboxylase activity"/>
    <property type="evidence" value="ECO:0007669"/>
    <property type="project" value="UniProtKB-UniRule"/>
</dbReference>
<keyword evidence="2 12" id="KW-0028">Amino-acid biosynthesis</keyword>
<dbReference type="AlphaFoldDB" id="A0A7V8NTM1"/>
<evidence type="ECO:0000256" key="9">
    <source>
        <dbReference type="ARBA" id="ARBA00060983"/>
    </source>
</evidence>
<dbReference type="InterPro" id="IPR022657">
    <property type="entry name" value="De-COase2_CS"/>
</dbReference>
<reference evidence="16" key="1">
    <citation type="submission" date="2020-06" db="EMBL/GenBank/DDBJ databases">
        <title>Legume-microbial interactions unlock mineral nutrients during tropical forest succession.</title>
        <authorList>
            <person name="Epihov D.Z."/>
        </authorList>
    </citation>
    <scope>NUCLEOTIDE SEQUENCE [LARGE SCALE GENOMIC DNA]</scope>
    <source>
        <strain evidence="16">Pan2503</strain>
    </source>
</reference>
<dbReference type="CDD" id="cd06828">
    <property type="entry name" value="PLPDE_III_DapDC"/>
    <property type="match status" value="1"/>
</dbReference>
<dbReference type="GO" id="GO:0030170">
    <property type="term" value="F:pyridoxal phosphate binding"/>
    <property type="evidence" value="ECO:0007669"/>
    <property type="project" value="UniProtKB-UniRule"/>
</dbReference>
<protein>
    <recommendedName>
        <fullName evidence="11 12">Diaminopimelate decarboxylase</fullName>
        <shortName evidence="12">DAP decarboxylase</shortName>
        <shortName evidence="12">DAPDC</shortName>
        <ecNumber evidence="10 12">4.1.1.20</ecNumber>
    </recommendedName>
</protein>
<keyword evidence="3 12" id="KW-0210">Decarboxylase</keyword>
<feature type="binding site" evidence="12">
    <location>
        <begin position="272"/>
        <end position="275"/>
    </location>
    <ligand>
        <name>pyridoxal 5'-phosphate</name>
        <dbReference type="ChEBI" id="CHEBI:597326"/>
    </ligand>
</feature>
<evidence type="ECO:0000256" key="6">
    <source>
        <dbReference type="ARBA" id="ARBA00023239"/>
    </source>
</evidence>
<feature type="binding site" evidence="12">
    <location>
        <position position="315"/>
    </location>
    <ligand>
        <name>substrate</name>
    </ligand>
</feature>
<evidence type="ECO:0000256" key="8">
    <source>
        <dbReference type="ARBA" id="ARBA00060643"/>
    </source>
</evidence>
<feature type="modified residue" description="N6-(pyridoxal phosphate)lysine" evidence="12 13">
    <location>
        <position position="58"/>
    </location>
</feature>
<feature type="binding site" evidence="12">
    <location>
        <position position="237"/>
    </location>
    <ligand>
        <name>pyridoxal 5'-phosphate</name>
        <dbReference type="ChEBI" id="CHEBI:597326"/>
    </ligand>
</feature>
<feature type="active site" description="Proton donor" evidence="13">
    <location>
        <position position="341"/>
    </location>
</feature>
<dbReference type="SUPFAM" id="SSF50621">
    <property type="entry name" value="Alanine racemase C-terminal domain-like"/>
    <property type="match status" value="1"/>
</dbReference>
<comment type="cofactor">
    <cofactor evidence="1 12 13 14">
        <name>pyridoxal 5'-phosphate</name>
        <dbReference type="ChEBI" id="CHEBI:597326"/>
    </cofactor>
</comment>
<sequence length="412" mass="44314">MFSYSDSDLYCENVALADLATRVGTPAFVYSAQSILENYRAYDEAFQDIPHNVCYAVKANSSLAVLGLLARAGAGFDIVSGGELYRVLEAGADPAKVVFSGVGKTPDEVEYALASGIHRFNCESEAELLLVDAMAARRGVRPGFAVRVNPDVDANTHPYISTGLSEHKFGIAISEAPGVYERARKLVNLCADGVSCHIGSQILELSPILEAVDKVLALAASLGNAGFPIRHLDLGGGLGVAYHSGQKAPEIRAFIASLHDRLRASRLCVTVEPGRSIVGPAGILLTRVLYRKKNGPKEFVVVDAAMNDLIRPSLYRAHHEIIPVRQRPLPSITADVVGPVCESGDFLARDRTVANVMPGDYLAVCTAGAYGFVLSSNYNSRPRAPEVLVEGGAYRVIRRRETFEDLVRGETL</sequence>
<dbReference type="SUPFAM" id="SSF51419">
    <property type="entry name" value="PLP-binding barrel"/>
    <property type="match status" value="1"/>
</dbReference>
<evidence type="ECO:0000256" key="1">
    <source>
        <dbReference type="ARBA" id="ARBA00001933"/>
    </source>
</evidence>
<dbReference type="Pfam" id="PF02784">
    <property type="entry name" value="Orn_Arg_deC_N"/>
    <property type="match status" value="1"/>
</dbReference>
<dbReference type="PRINTS" id="PR01179">
    <property type="entry name" value="ODADCRBXLASE"/>
</dbReference>